<feature type="transmembrane region" description="Helical" evidence="1">
    <location>
        <begin position="90"/>
        <end position="113"/>
    </location>
</feature>
<protein>
    <submittedName>
        <fullName evidence="2">Uncharacterized protein</fullName>
    </submittedName>
</protein>
<dbReference type="Proteomes" id="UP001595773">
    <property type="component" value="Unassembled WGS sequence"/>
</dbReference>
<comment type="caution">
    <text evidence="2">The sequence shown here is derived from an EMBL/GenBank/DDBJ whole genome shotgun (WGS) entry which is preliminary data.</text>
</comment>
<sequence>MSVRTKGRVGASITGLHIASAIVLAIATIVVSGYMLVAVVGMSFVGDAPRYANTNSGMIEFGIGSCLAVAVGMPFVTLIAATLASPKYHLGLLTGWGCFVLQIVLFFIAGSFFSAGAGSPSQTSLAASKHQAVRTSPALTGAPATIVAPRCRG</sequence>
<dbReference type="EMBL" id="JBHSCQ010000009">
    <property type="protein sequence ID" value="MFC4265578.1"/>
    <property type="molecule type" value="Genomic_DNA"/>
</dbReference>
<name>A0ABV8R0C0_9MICC</name>
<organism evidence="2 3">
    <name type="scientific">Arthrobacter cryoconiti</name>
    <dbReference type="NCBI Taxonomy" id="748907"/>
    <lineage>
        <taxon>Bacteria</taxon>
        <taxon>Bacillati</taxon>
        <taxon>Actinomycetota</taxon>
        <taxon>Actinomycetes</taxon>
        <taxon>Micrococcales</taxon>
        <taxon>Micrococcaceae</taxon>
        <taxon>Arthrobacter</taxon>
    </lineage>
</organism>
<keyword evidence="1" id="KW-0812">Transmembrane</keyword>
<evidence type="ECO:0000256" key="1">
    <source>
        <dbReference type="SAM" id="Phobius"/>
    </source>
</evidence>
<gene>
    <name evidence="2" type="ORF">ACFOW9_08190</name>
</gene>
<keyword evidence="1" id="KW-0472">Membrane</keyword>
<reference evidence="3" key="1">
    <citation type="journal article" date="2019" name="Int. J. Syst. Evol. Microbiol.">
        <title>The Global Catalogue of Microorganisms (GCM) 10K type strain sequencing project: providing services to taxonomists for standard genome sequencing and annotation.</title>
        <authorList>
            <consortium name="The Broad Institute Genomics Platform"/>
            <consortium name="The Broad Institute Genome Sequencing Center for Infectious Disease"/>
            <person name="Wu L."/>
            <person name="Ma J."/>
        </authorList>
    </citation>
    <scope>NUCLEOTIDE SEQUENCE [LARGE SCALE GENOMIC DNA]</scope>
    <source>
        <strain evidence="3">CGMCC 1.10698</strain>
    </source>
</reference>
<accession>A0ABV8R0C0</accession>
<feature type="transmembrane region" description="Helical" evidence="1">
    <location>
        <begin position="21"/>
        <end position="41"/>
    </location>
</feature>
<dbReference type="RefSeq" id="WP_230068194.1">
    <property type="nucleotide sequence ID" value="NZ_BAABLL010000007.1"/>
</dbReference>
<evidence type="ECO:0000313" key="3">
    <source>
        <dbReference type="Proteomes" id="UP001595773"/>
    </source>
</evidence>
<feature type="transmembrane region" description="Helical" evidence="1">
    <location>
        <begin position="61"/>
        <end position="83"/>
    </location>
</feature>
<keyword evidence="1" id="KW-1133">Transmembrane helix</keyword>
<keyword evidence="3" id="KW-1185">Reference proteome</keyword>
<proteinExistence type="predicted"/>
<evidence type="ECO:0000313" key="2">
    <source>
        <dbReference type="EMBL" id="MFC4265578.1"/>
    </source>
</evidence>